<feature type="transmembrane region" description="Helical" evidence="2">
    <location>
        <begin position="93"/>
        <end position="114"/>
    </location>
</feature>
<keyword evidence="2" id="KW-0812">Transmembrane</keyword>
<dbReference type="EMBL" id="JAUIQD010000003">
    <property type="protein sequence ID" value="KAK3357689.1"/>
    <property type="molecule type" value="Genomic_DNA"/>
</dbReference>
<keyword evidence="2" id="KW-1133">Transmembrane helix</keyword>
<name>A0AAJ0MGD5_9PEZI</name>
<keyword evidence="2" id="KW-0472">Membrane</keyword>
<comment type="caution">
    <text evidence="3">The sequence shown here is derived from an EMBL/GenBank/DDBJ whole genome shotgun (WGS) entry which is preliminary data.</text>
</comment>
<accession>A0AAJ0MGD5</accession>
<dbReference type="AlphaFoldDB" id="A0AAJ0MGD5"/>
<feature type="compositionally biased region" description="Polar residues" evidence="1">
    <location>
        <begin position="27"/>
        <end position="37"/>
    </location>
</feature>
<sequence length="449" mass="46452">MMKFTKTKASAKDDKPVGDSVPVSDNAPVNNNVSVNDHASVHGRDSVGDGDSDHVSVRDAATDAQRDYHERQEALSMPHECTEHTFTRQQRSFYIFLLALVVVATFTLVIVSTVKLTNTIGALAHNVEGLAHGQTIATVIPRGLAADVGTSSLPTPSAAFSTSSADIYSVLPPYSSASSVADIYSDPPPYSSSDDSATECLNSTMTTTAMESHVIRTSSVSVTATETVVATKIGATSALEDCAPIATVTVTEYYSFSGPNTYFSDVSDGASELAPSGISFVSGSLTDFPPFPSTAVPTFDTTPARSPLSTLSDVTYPPFPPTTIPTVDHTPGRLALSESPCPAYTFTSVTTAQESSTMEVDPISANATSSVSTAVGTGAVGTGASGSGSWATYLSSNGTYVLPTATPLPSVSTAGADSHTTKMTQNSGGSSVFYCVVMSIMVSFVASLI</sequence>
<organism evidence="3 4">
    <name type="scientific">Lasiosphaeria hispida</name>
    <dbReference type="NCBI Taxonomy" id="260671"/>
    <lineage>
        <taxon>Eukaryota</taxon>
        <taxon>Fungi</taxon>
        <taxon>Dikarya</taxon>
        <taxon>Ascomycota</taxon>
        <taxon>Pezizomycotina</taxon>
        <taxon>Sordariomycetes</taxon>
        <taxon>Sordariomycetidae</taxon>
        <taxon>Sordariales</taxon>
        <taxon>Lasiosphaeriaceae</taxon>
        <taxon>Lasiosphaeria</taxon>
    </lineage>
</organism>
<reference evidence="3" key="2">
    <citation type="submission" date="2023-06" db="EMBL/GenBank/DDBJ databases">
        <authorList>
            <consortium name="Lawrence Berkeley National Laboratory"/>
            <person name="Haridas S."/>
            <person name="Hensen N."/>
            <person name="Bonometti L."/>
            <person name="Westerberg I."/>
            <person name="Brannstrom I.O."/>
            <person name="Guillou S."/>
            <person name="Cros-Aarteil S."/>
            <person name="Calhoun S."/>
            <person name="Kuo A."/>
            <person name="Mondo S."/>
            <person name="Pangilinan J."/>
            <person name="Riley R."/>
            <person name="Labutti K."/>
            <person name="Andreopoulos B."/>
            <person name="Lipzen A."/>
            <person name="Chen C."/>
            <person name="Yanf M."/>
            <person name="Daum C."/>
            <person name="Ng V."/>
            <person name="Clum A."/>
            <person name="Steindorff A."/>
            <person name="Ohm R."/>
            <person name="Martin F."/>
            <person name="Silar P."/>
            <person name="Natvig D."/>
            <person name="Lalanne C."/>
            <person name="Gautier V."/>
            <person name="Ament-Velasquez S.L."/>
            <person name="Kruys A."/>
            <person name="Hutchinson M.I."/>
            <person name="Powell A.J."/>
            <person name="Barry K."/>
            <person name="Miller A.N."/>
            <person name="Grigoriev I.V."/>
            <person name="Debuchy R."/>
            <person name="Gladieux P."/>
            <person name="Thoren M.H."/>
            <person name="Johannesson H."/>
        </authorList>
    </citation>
    <scope>NUCLEOTIDE SEQUENCE</scope>
    <source>
        <strain evidence="3">CBS 955.72</strain>
    </source>
</reference>
<keyword evidence="4" id="KW-1185">Reference proteome</keyword>
<dbReference type="Proteomes" id="UP001275084">
    <property type="component" value="Unassembled WGS sequence"/>
</dbReference>
<proteinExistence type="predicted"/>
<evidence type="ECO:0000256" key="2">
    <source>
        <dbReference type="SAM" id="Phobius"/>
    </source>
</evidence>
<evidence type="ECO:0000313" key="3">
    <source>
        <dbReference type="EMBL" id="KAK3357689.1"/>
    </source>
</evidence>
<protein>
    <submittedName>
        <fullName evidence="3">Uncharacterized protein</fullName>
    </submittedName>
</protein>
<evidence type="ECO:0000313" key="4">
    <source>
        <dbReference type="Proteomes" id="UP001275084"/>
    </source>
</evidence>
<gene>
    <name evidence="3" type="ORF">B0T25DRAFT_517079</name>
</gene>
<feature type="region of interest" description="Disordered" evidence="1">
    <location>
        <begin position="1"/>
        <end position="55"/>
    </location>
</feature>
<reference evidence="3" key="1">
    <citation type="journal article" date="2023" name="Mol. Phylogenet. Evol.">
        <title>Genome-scale phylogeny and comparative genomics of the fungal order Sordariales.</title>
        <authorList>
            <person name="Hensen N."/>
            <person name="Bonometti L."/>
            <person name="Westerberg I."/>
            <person name="Brannstrom I.O."/>
            <person name="Guillou S."/>
            <person name="Cros-Aarteil S."/>
            <person name="Calhoun S."/>
            <person name="Haridas S."/>
            <person name="Kuo A."/>
            <person name="Mondo S."/>
            <person name="Pangilinan J."/>
            <person name="Riley R."/>
            <person name="LaButti K."/>
            <person name="Andreopoulos B."/>
            <person name="Lipzen A."/>
            <person name="Chen C."/>
            <person name="Yan M."/>
            <person name="Daum C."/>
            <person name="Ng V."/>
            <person name="Clum A."/>
            <person name="Steindorff A."/>
            <person name="Ohm R.A."/>
            <person name="Martin F."/>
            <person name="Silar P."/>
            <person name="Natvig D.O."/>
            <person name="Lalanne C."/>
            <person name="Gautier V."/>
            <person name="Ament-Velasquez S.L."/>
            <person name="Kruys A."/>
            <person name="Hutchinson M.I."/>
            <person name="Powell A.J."/>
            <person name="Barry K."/>
            <person name="Miller A.N."/>
            <person name="Grigoriev I.V."/>
            <person name="Debuchy R."/>
            <person name="Gladieux P."/>
            <person name="Hiltunen Thoren M."/>
            <person name="Johannesson H."/>
        </authorList>
    </citation>
    <scope>NUCLEOTIDE SEQUENCE</scope>
    <source>
        <strain evidence="3">CBS 955.72</strain>
    </source>
</reference>
<evidence type="ECO:0000256" key="1">
    <source>
        <dbReference type="SAM" id="MobiDB-lite"/>
    </source>
</evidence>
<feature type="compositionally biased region" description="Basic and acidic residues" evidence="1">
    <location>
        <begin position="39"/>
        <end position="55"/>
    </location>
</feature>